<dbReference type="OrthoDB" id="335796at2759"/>
<protein>
    <submittedName>
        <fullName evidence="17">Uncharacterized protein LOC106173376</fullName>
    </submittedName>
</protein>
<keyword evidence="1" id="KW-0645">Protease</keyword>
<keyword evidence="8" id="KW-0245">EGF-like domain</keyword>
<dbReference type="InParanoid" id="A0A1S3JII5"/>
<dbReference type="Pfam" id="PF17771">
    <property type="entry name" value="ADAMTS_CR_2"/>
    <property type="match status" value="1"/>
</dbReference>
<keyword evidence="11" id="KW-1133">Transmembrane helix</keyword>
<evidence type="ECO:0000256" key="4">
    <source>
        <dbReference type="ARBA" id="ARBA00022833"/>
    </source>
</evidence>
<dbReference type="Gene3D" id="3.40.33.10">
    <property type="entry name" value="CAP"/>
    <property type="match status" value="2"/>
</dbReference>
<dbReference type="InterPro" id="IPR041645">
    <property type="entry name" value="ADAMTS_CR_2"/>
</dbReference>
<dbReference type="PROSITE" id="PS50024">
    <property type="entry name" value="SEA"/>
    <property type="match status" value="1"/>
</dbReference>
<keyword evidence="16" id="KW-1185">Reference proteome</keyword>
<dbReference type="KEGG" id="lak:106173376"/>
<dbReference type="InterPro" id="IPR000082">
    <property type="entry name" value="SEA_dom"/>
</dbReference>
<dbReference type="InterPro" id="IPR018097">
    <property type="entry name" value="EGF_Ca-bd_CS"/>
</dbReference>
<dbReference type="InterPro" id="IPR014044">
    <property type="entry name" value="CAP_dom"/>
</dbReference>
<dbReference type="Proteomes" id="UP000085678">
    <property type="component" value="Unplaced"/>
</dbReference>
<dbReference type="InterPro" id="IPR035940">
    <property type="entry name" value="CAP_sf"/>
</dbReference>
<sequence>MAIARSMGSGNRNVFAFCVFIAFLGIVTPVDVKDGEEEGFIFVKPAIDKPLDKDATDAEIYPEELTVTLNDSVTLHLTKNTVTDVNVPVYVIKDGAVERLSVPKMKDLSFYQDKQYMASLSVSKAVTKDGQIKRKLEGHFVLNKHEYVLSPANEEEAREKRSVDDDVSAWHVMRRIQSTALSSFIGDTSRDKISQKIKRKTQDKTTRFKRAVQRLGVELLMVIDFSVYNRFYQTSTATTNEGKQTDSINRIRYYFAHIANGIDVRYENIVDPAFSIYVRLVGFFVAQDAASSLFTEPFKEAASPRYLVDASLGLNNFTDWVAAKGDALPPHDHAMLFTNYDLYNGINPDTGEKKTSVAGVATLSGICTRGHCSINEDHGGFKSIGVAAHELGHNLGAYHDGDGNTCREADQYIMAAVAASTTSANHYNPYNFSTCSVDYFRNLINDLNSDSNNCMVNEASYFNATEWEVYQRTNPGQRLTPHDQCREVYGAQSYYCGGAASDAEICVSMYCYDPNRGSCFSMGSTGAARGTSCGNHKWCIEGVCTYNSSAPAAPDTCTFGDYVGAVYAGDSRTCAQFKAENATSQCYNDYFRNRCCEFCASIFNSAATGCEYGDRQGNCQSLLSNGICYSFSWVNSTCCKTCQEAYTGISGCEYGDRASACSTLTAAQCYPNDITCCNHCRQFYTGNPECKYGDRESWCARNVCAFEANRASCCWTCAPELGITFPTTTTESATTTAAVTTVTVSSSTVTGTTQAATVTTTTTSPTVSTTVTPTVSMTTPDSTTPSSVTGFTDAEIAELVALHNYYRKNVNPGPAANMRSMVWDPELARLMSAPWANTCANAHGNPNKTGTIFEGKSLGQNLYAYSAKPTVQQIVDAWHSEVSYYTYSSRSCSYVCGHYTQVVWDTSYRLGCAIAYCPLSVYKYQVTCDYYEPGNYGGQHPYDLGTACSGCLTDKYNKEICADGLCVTQYECMQNTSLNCASCSSILECQNSGRYDYDTCSCECANLFYGPTCQYLNCSALGNNGEDVYPSQCATWAANNQCDFTATGTGTLVKYAWCPKACGVTCSSPPVETTSTTIPSSATTSSTASTSMSTATTTTLAPTTTTTVAMTTSEGPTPSSVTGFTDAEIAELVALHNYYRKNVNPGPAANMRSMVWDPELARLMSAPWANTCANAHGNPNKTGTIFEGKSLGQNLYAYSAKPTVQQIVDAWHSEVSYYTYSSRSCSYVCGHYTQVVWDTSYRLGCAIAYCPLSVYKYQVTCDYYEPGNYGGQHPYDLGTACSGCLTDKYNKEICADGLCVTQYECMQNTSLNCASCSSILECQNSGRYDFDTCSCECGNIFYGPTCQYLNCSALGNNGEDVYPSQCASWAANNQCDVTATGTGTLVKYAWCPKACGVTCSSPPATTVSPTTAAPTTAARTTTTAAPTTTTAAPTTTTAAPITTTAAPTTTTTTVVVVAAPTTTTTTVAPITTTTAPTTTTAAPTTTTETTPAAPITTTETTAAPTTTSQTTLKTTTVAPSTTTSLTTTTTARALVTTRVYVFARVRITALNSQPAIFSPELETPTSPTFIQLELTVCQVIVRSYRGTPFEAKVRCRVRRFILGSIIADVQLTFDNQTEPVVNTTQVQETLTQGLQNSPNVTVDTVTVTDFDECNSTDTNDCSLYAQCTNLDGGYTCQCNINYRDNSANVGFFPGRACGQVCRTDLCLNGGVCMESSDGLAMCNCPVNFSGSRCENQLSTDWEEMVIILSIMIGLLIVLIVITAIVCCILKRRSTDTKKHKRRRTYSSSTVSNSDVVRQYISHTAVPDPYLATAHNPYMSNGSYGRSIRSIAVPGLPDVFHHGGSSKRSSARDKHNAREFNRQRSLFRAKDTPYYEYVDYAAFADWPPQRSFRPSSQDRTSRYDSQKYLRPMY</sequence>
<dbReference type="RefSeq" id="XP_013409946.1">
    <property type="nucleotide sequence ID" value="XM_013554492.1"/>
</dbReference>
<dbReference type="InterPro" id="IPR000742">
    <property type="entry name" value="EGF"/>
</dbReference>
<evidence type="ECO:0000256" key="1">
    <source>
        <dbReference type="ARBA" id="ARBA00022670"/>
    </source>
</evidence>
<feature type="signal peptide" evidence="12">
    <location>
        <begin position="1"/>
        <end position="29"/>
    </location>
</feature>
<feature type="chain" id="PRO_5010226389" evidence="12">
    <location>
        <begin position="30"/>
        <end position="1912"/>
    </location>
</feature>
<dbReference type="SMART" id="SM00181">
    <property type="entry name" value="EGF"/>
    <property type="match status" value="4"/>
</dbReference>
<feature type="domain" description="SEA" evidence="13">
    <location>
        <begin position="1537"/>
        <end position="1652"/>
    </location>
</feature>
<evidence type="ECO:0000256" key="6">
    <source>
        <dbReference type="ARBA" id="ARBA00023157"/>
    </source>
</evidence>
<keyword evidence="2 9" id="KW-0479">Metal-binding</keyword>
<dbReference type="GO" id="GO:0005576">
    <property type="term" value="C:extracellular region"/>
    <property type="evidence" value="ECO:0007669"/>
    <property type="project" value="InterPro"/>
</dbReference>
<dbReference type="SUPFAM" id="SSF55797">
    <property type="entry name" value="PR-1-like"/>
    <property type="match status" value="2"/>
</dbReference>
<feature type="domain" description="Peptidase M12B" evidence="15">
    <location>
        <begin position="215"/>
        <end position="446"/>
    </location>
</feature>
<evidence type="ECO:0000256" key="5">
    <source>
        <dbReference type="ARBA" id="ARBA00023049"/>
    </source>
</evidence>
<dbReference type="GO" id="GO:0006508">
    <property type="term" value="P:proteolysis"/>
    <property type="evidence" value="ECO:0007669"/>
    <property type="project" value="UniProtKB-KW"/>
</dbReference>
<feature type="domain" description="EGF-like" evidence="14">
    <location>
        <begin position="1698"/>
        <end position="1734"/>
    </location>
</feature>
<keyword evidence="5" id="KW-0482">Metalloprotease</keyword>
<organism evidence="16 17">
    <name type="scientific">Lingula anatina</name>
    <name type="common">Brachiopod</name>
    <name type="synonym">Lingula unguis</name>
    <dbReference type="NCBI Taxonomy" id="7574"/>
    <lineage>
        <taxon>Eukaryota</taxon>
        <taxon>Metazoa</taxon>
        <taxon>Spiralia</taxon>
        <taxon>Lophotrochozoa</taxon>
        <taxon>Brachiopoda</taxon>
        <taxon>Linguliformea</taxon>
        <taxon>Lingulata</taxon>
        <taxon>Lingulida</taxon>
        <taxon>Linguloidea</taxon>
        <taxon>Lingulidae</taxon>
        <taxon>Lingula</taxon>
    </lineage>
</organism>
<dbReference type="SMART" id="SM00179">
    <property type="entry name" value="EGF_CA"/>
    <property type="match status" value="2"/>
</dbReference>
<evidence type="ECO:0000256" key="8">
    <source>
        <dbReference type="PROSITE-ProRule" id="PRU00076"/>
    </source>
</evidence>
<dbReference type="PROSITE" id="PS00010">
    <property type="entry name" value="ASX_HYDROXYL"/>
    <property type="match status" value="1"/>
</dbReference>
<feature type="binding site" evidence="9">
    <location>
        <position position="393"/>
    </location>
    <ligand>
        <name>Zn(2+)</name>
        <dbReference type="ChEBI" id="CHEBI:29105"/>
        <note>catalytic</note>
    </ligand>
</feature>
<dbReference type="PROSITE" id="PS01009">
    <property type="entry name" value="CRISP_1"/>
    <property type="match status" value="2"/>
</dbReference>
<feature type="region of interest" description="Disordered" evidence="10">
    <location>
        <begin position="1069"/>
        <end position="1122"/>
    </location>
</feature>
<name>A0A1S3JII5_LINAN</name>
<feature type="binding site" evidence="9">
    <location>
        <position position="389"/>
    </location>
    <ligand>
        <name>Zn(2+)</name>
        <dbReference type="ChEBI" id="CHEBI:29105"/>
        <note>catalytic</note>
    </ligand>
</feature>
<gene>
    <name evidence="17" type="primary">LOC106173376</name>
</gene>
<dbReference type="Pfam" id="PF01421">
    <property type="entry name" value="Reprolysin"/>
    <property type="match status" value="1"/>
</dbReference>
<reference evidence="17" key="1">
    <citation type="submission" date="2025-08" db="UniProtKB">
        <authorList>
            <consortium name="RefSeq"/>
        </authorList>
    </citation>
    <scope>IDENTIFICATION</scope>
    <source>
        <tissue evidence="17">Gonads</tissue>
    </source>
</reference>
<dbReference type="InterPro" id="IPR001590">
    <property type="entry name" value="Peptidase_M12B"/>
</dbReference>
<evidence type="ECO:0000259" key="13">
    <source>
        <dbReference type="PROSITE" id="PS50024"/>
    </source>
</evidence>
<dbReference type="SMART" id="SM00198">
    <property type="entry name" value="SCP"/>
    <property type="match status" value="2"/>
</dbReference>
<feature type="region of interest" description="Disordered" evidence="10">
    <location>
        <begin position="764"/>
        <end position="787"/>
    </location>
</feature>
<dbReference type="Gene3D" id="3.30.70.960">
    <property type="entry name" value="SEA domain"/>
    <property type="match status" value="1"/>
</dbReference>
<dbReference type="SUPFAM" id="SSF57196">
    <property type="entry name" value="EGF/Laminin"/>
    <property type="match status" value="1"/>
</dbReference>
<feature type="region of interest" description="Disordered" evidence="10">
    <location>
        <begin position="1406"/>
        <end position="1433"/>
    </location>
</feature>
<evidence type="ECO:0000256" key="2">
    <source>
        <dbReference type="ARBA" id="ARBA00022723"/>
    </source>
</evidence>
<evidence type="ECO:0000256" key="11">
    <source>
        <dbReference type="SAM" id="Phobius"/>
    </source>
</evidence>
<dbReference type="PROSITE" id="PS50215">
    <property type="entry name" value="ADAM_MEPRO"/>
    <property type="match status" value="1"/>
</dbReference>
<dbReference type="PROSITE" id="PS00022">
    <property type="entry name" value="EGF_1"/>
    <property type="match status" value="1"/>
</dbReference>
<keyword evidence="6 8" id="KW-1015">Disulfide bond</keyword>
<evidence type="ECO:0000256" key="3">
    <source>
        <dbReference type="ARBA" id="ARBA00022801"/>
    </source>
</evidence>
<accession>A0A1S3JII5</accession>
<keyword evidence="11" id="KW-0812">Transmembrane</keyword>
<evidence type="ECO:0000313" key="17">
    <source>
        <dbReference type="RefSeq" id="XP_013409946.1"/>
    </source>
</evidence>
<dbReference type="PROSITE" id="PS01187">
    <property type="entry name" value="EGF_CA"/>
    <property type="match status" value="1"/>
</dbReference>
<dbReference type="PRINTS" id="PR00837">
    <property type="entry name" value="V5TPXLIKE"/>
</dbReference>
<dbReference type="PROSITE" id="PS50026">
    <property type="entry name" value="EGF_3"/>
    <property type="match status" value="2"/>
</dbReference>
<feature type="domain" description="EGF-like" evidence="14">
    <location>
        <begin position="1649"/>
        <end position="1688"/>
    </location>
</feature>
<dbReference type="InterPro" id="IPR018244">
    <property type="entry name" value="Allrgn_V5/Tpx1_CS"/>
</dbReference>
<dbReference type="Gene3D" id="3.40.390.10">
    <property type="entry name" value="Collagenase (Catalytic Domain)"/>
    <property type="match status" value="1"/>
</dbReference>
<feature type="active site" evidence="9">
    <location>
        <position position="390"/>
    </location>
</feature>
<keyword evidence="3" id="KW-0378">Hydrolase</keyword>
<feature type="compositionally biased region" description="Low complexity" evidence="10">
    <location>
        <begin position="1073"/>
        <end position="1113"/>
    </location>
</feature>
<dbReference type="InterPro" id="IPR001283">
    <property type="entry name" value="CRISP-related"/>
</dbReference>
<feature type="binding site" evidence="9">
    <location>
        <position position="399"/>
    </location>
    <ligand>
        <name>Zn(2+)</name>
        <dbReference type="ChEBI" id="CHEBI:29105"/>
        <note>catalytic</note>
    </ligand>
</feature>
<dbReference type="CDD" id="cd00054">
    <property type="entry name" value="EGF_CA"/>
    <property type="match status" value="1"/>
</dbReference>
<evidence type="ECO:0000259" key="14">
    <source>
        <dbReference type="PROSITE" id="PS50026"/>
    </source>
</evidence>
<dbReference type="Pfam" id="PF00188">
    <property type="entry name" value="CAP"/>
    <property type="match status" value="2"/>
</dbReference>
<dbReference type="Gene3D" id="3.40.1620.60">
    <property type="match status" value="1"/>
</dbReference>
<dbReference type="GO" id="GO:0005509">
    <property type="term" value="F:calcium ion binding"/>
    <property type="evidence" value="ECO:0007669"/>
    <property type="project" value="InterPro"/>
</dbReference>
<evidence type="ECO:0000256" key="9">
    <source>
        <dbReference type="PROSITE-ProRule" id="PRU00276"/>
    </source>
</evidence>
<keyword evidence="7" id="KW-0325">Glycoprotein</keyword>
<dbReference type="GO" id="GO:0004222">
    <property type="term" value="F:metalloendopeptidase activity"/>
    <property type="evidence" value="ECO:0007669"/>
    <property type="project" value="InterPro"/>
</dbReference>
<dbReference type="SUPFAM" id="SSF55486">
    <property type="entry name" value="Metalloproteases ('zincins'), catalytic domain"/>
    <property type="match status" value="1"/>
</dbReference>
<dbReference type="GeneID" id="106173376"/>
<dbReference type="Pfam" id="PF01390">
    <property type="entry name" value="SEA"/>
    <property type="match status" value="1"/>
</dbReference>
<evidence type="ECO:0000256" key="12">
    <source>
        <dbReference type="SAM" id="SignalP"/>
    </source>
</evidence>
<keyword evidence="11" id="KW-0472">Membrane</keyword>
<dbReference type="InterPro" id="IPR036364">
    <property type="entry name" value="SEA_dom_sf"/>
</dbReference>
<feature type="transmembrane region" description="Helical" evidence="11">
    <location>
        <begin position="1744"/>
        <end position="1769"/>
    </location>
</feature>
<evidence type="ECO:0000256" key="10">
    <source>
        <dbReference type="SAM" id="MobiDB-lite"/>
    </source>
</evidence>
<keyword evidence="12" id="KW-0732">Signal</keyword>
<dbReference type="InterPro" id="IPR001881">
    <property type="entry name" value="EGF-like_Ca-bd_dom"/>
</dbReference>
<evidence type="ECO:0000256" key="7">
    <source>
        <dbReference type="ARBA" id="ARBA00023180"/>
    </source>
</evidence>
<keyword evidence="4 9" id="KW-0862">Zinc</keyword>
<dbReference type="InterPro" id="IPR000152">
    <property type="entry name" value="EGF-type_Asp/Asn_hydroxyl_site"/>
</dbReference>
<proteinExistence type="predicted"/>
<dbReference type="Gene3D" id="2.10.25.10">
    <property type="entry name" value="Laminin"/>
    <property type="match status" value="1"/>
</dbReference>
<comment type="caution">
    <text evidence="8">Lacks conserved residue(s) required for the propagation of feature annotation.</text>
</comment>
<dbReference type="PANTHER" id="PTHR10334">
    <property type="entry name" value="CYSTEINE-RICH SECRETORY PROTEIN-RELATED"/>
    <property type="match status" value="1"/>
</dbReference>
<dbReference type="InterPro" id="IPR024079">
    <property type="entry name" value="MetalloPept_cat_dom_sf"/>
</dbReference>
<evidence type="ECO:0000313" key="16">
    <source>
        <dbReference type="Proteomes" id="UP000085678"/>
    </source>
</evidence>
<feature type="disulfide bond" evidence="8">
    <location>
        <begin position="1724"/>
        <end position="1733"/>
    </location>
</feature>
<dbReference type="SUPFAM" id="SSF82671">
    <property type="entry name" value="SEA domain"/>
    <property type="match status" value="1"/>
</dbReference>
<evidence type="ECO:0000259" key="15">
    <source>
        <dbReference type="PROSITE" id="PS50215"/>
    </source>
</evidence>